<dbReference type="Gramene" id="mRNA:HanXRQr2_Chr07g0309091">
    <property type="protein sequence ID" value="CDS:HanXRQr2_Chr07g0309091.1"/>
    <property type="gene ID" value="HanXRQr2_Chr07g0309091"/>
</dbReference>
<sequence>MPLLELIGGAALGAVFGELLKLVVDRTEQIAEFDTLLARLETTLKAIQPVFLKITELNNRPVEERTTLRSLLDEGKELVVKCSGIKSWDVKKKNKYSKKLIDLDIKLFRFFQIGAFEGILTNMLHRVFFVRVLFQGSQSSLLVWISIFQN</sequence>
<dbReference type="InterPro" id="IPR008808">
    <property type="entry name" value="Powdery_mildew-R_dom"/>
</dbReference>
<keyword evidence="3" id="KW-1185">Reference proteome</keyword>
<accession>A0A9K3NGU1</accession>
<organism evidence="2 3">
    <name type="scientific">Helianthus annuus</name>
    <name type="common">Common sunflower</name>
    <dbReference type="NCBI Taxonomy" id="4232"/>
    <lineage>
        <taxon>Eukaryota</taxon>
        <taxon>Viridiplantae</taxon>
        <taxon>Streptophyta</taxon>
        <taxon>Embryophyta</taxon>
        <taxon>Tracheophyta</taxon>
        <taxon>Spermatophyta</taxon>
        <taxon>Magnoliopsida</taxon>
        <taxon>eudicotyledons</taxon>
        <taxon>Gunneridae</taxon>
        <taxon>Pentapetalae</taxon>
        <taxon>asterids</taxon>
        <taxon>campanulids</taxon>
        <taxon>Asterales</taxon>
        <taxon>Asteraceae</taxon>
        <taxon>Asteroideae</taxon>
        <taxon>Heliantheae alliance</taxon>
        <taxon>Heliantheae</taxon>
        <taxon>Helianthus</taxon>
    </lineage>
</organism>
<reference evidence="2" key="1">
    <citation type="journal article" date="2017" name="Nature">
        <title>The sunflower genome provides insights into oil metabolism, flowering and Asterid evolution.</title>
        <authorList>
            <person name="Badouin H."/>
            <person name="Gouzy J."/>
            <person name="Grassa C.J."/>
            <person name="Murat F."/>
            <person name="Staton S.E."/>
            <person name="Cottret L."/>
            <person name="Lelandais-Briere C."/>
            <person name="Owens G.L."/>
            <person name="Carrere S."/>
            <person name="Mayjonade B."/>
            <person name="Legrand L."/>
            <person name="Gill N."/>
            <person name="Kane N.C."/>
            <person name="Bowers J.E."/>
            <person name="Hubner S."/>
            <person name="Bellec A."/>
            <person name="Berard A."/>
            <person name="Berges H."/>
            <person name="Blanchet N."/>
            <person name="Boniface M.C."/>
            <person name="Brunel D."/>
            <person name="Catrice O."/>
            <person name="Chaidir N."/>
            <person name="Claudel C."/>
            <person name="Donnadieu C."/>
            <person name="Faraut T."/>
            <person name="Fievet G."/>
            <person name="Helmstetter N."/>
            <person name="King M."/>
            <person name="Knapp S.J."/>
            <person name="Lai Z."/>
            <person name="Le Paslier M.C."/>
            <person name="Lippi Y."/>
            <person name="Lorenzon L."/>
            <person name="Mandel J.R."/>
            <person name="Marage G."/>
            <person name="Marchand G."/>
            <person name="Marquand E."/>
            <person name="Bret-Mestries E."/>
            <person name="Morien E."/>
            <person name="Nambeesan S."/>
            <person name="Nguyen T."/>
            <person name="Pegot-Espagnet P."/>
            <person name="Pouilly N."/>
            <person name="Raftis F."/>
            <person name="Sallet E."/>
            <person name="Schiex T."/>
            <person name="Thomas J."/>
            <person name="Vandecasteele C."/>
            <person name="Vares D."/>
            <person name="Vear F."/>
            <person name="Vautrin S."/>
            <person name="Crespi M."/>
            <person name="Mangin B."/>
            <person name="Burke J.M."/>
            <person name="Salse J."/>
            <person name="Munos S."/>
            <person name="Vincourt P."/>
            <person name="Rieseberg L.H."/>
            <person name="Langlade N.B."/>
        </authorList>
    </citation>
    <scope>NUCLEOTIDE SEQUENCE</scope>
    <source>
        <tissue evidence="2">Leaves</tissue>
    </source>
</reference>
<evidence type="ECO:0000313" key="3">
    <source>
        <dbReference type="Proteomes" id="UP000215914"/>
    </source>
</evidence>
<evidence type="ECO:0000259" key="1">
    <source>
        <dbReference type="PROSITE" id="PS51153"/>
    </source>
</evidence>
<dbReference type="Proteomes" id="UP000215914">
    <property type="component" value="Unassembled WGS sequence"/>
</dbReference>
<dbReference type="Pfam" id="PF05659">
    <property type="entry name" value="RPW8"/>
    <property type="match status" value="1"/>
</dbReference>
<comment type="caution">
    <text evidence="2">The sequence shown here is derived from an EMBL/GenBank/DDBJ whole genome shotgun (WGS) entry which is preliminary data.</text>
</comment>
<dbReference type="EMBL" id="MNCJ02000322">
    <property type="protein sequence ID" value="KAF5799836.1"/>
    <property type="molecule type" value="Genomic_DNA"/>
</dbReference>
<proteinExistence type="predicted"/>
<protein>
    <submittedName>
        <fullName evidence="2">Powdery mildew resistance protein, RPW8</fullName>
    </submittedName>
</protein>
<gene>
    <name evidence="2" type="ORF">HanXRQr2_Chr07g0309091</name>
</gene>
<dbReference type="PROSITE" id="PS51153">
    <property type="entry name" value="RPW8"/>
    <property type="match status" value="1"/>
</dbReference>
<evidence type="ECO:0000313" key="2">
    <source>
        <dbReference type="EMBL" id="KAF5799836.1"/>
    </source>
</evidence>
<feature type="domain" description="RPW8" evidence="1">
    <location>
        <begin position="1"/>
        <end position="149"/>
    </location>
</feature>
<name>A0A9K3NGU1_HELAN</name>
<reference evidence="2" key="2">
    <citation type="submission" date="2020-06" db="EMBL/GenBank/DDBJ databases">
        <title>Helianthus annuus Genome sequencing and assembly Release 2.</title>
        <authorList>
            <person name="Gouzy J."/>
            <person name="Langlade N."/>
            <person name="Munos S."/>
        </authorList>
    </citation>
    <scope>NUCLEOTIDE SEQUENCE</scope>
    <source>
        <tissue evidence="2">Leaves</tissue>
    </source>
</reference>
<dbReference type="AlphaFoldDB" id="A0A9K3NGU1"/>